<dbReference type="GO" id="GO:0006621">
    <property type="term" value="P:protein retention in ER lumen"/>
    <property type="evidence" value="ECO:0007669"/>
    <property type="project" value="TreeGrafter"/>
</dbReference>
<evidence type="ECO:0000256" key="5">
    <source>
        <dbReference type="ARBA" id="ARBA00023136"/>
    </source>
</evidence>
<reference evidence="8" key="1">
    <citation type="submission" date="2022-08" db="EMBL/GenBank/DDBJ databases">
        <title>Novel sulphate-reducing endosymbionts in the free-living metamonad Anaeramoeba.</title>
        <authorList>
            <person name="Jerlstrom-Hultqvist J."/>
            <person name="Cepicka I."/>
            <person name="Gallot-Lavallee L."/>
            <person name="Salas-Leiva D."/>
            <person name="Curtis B.A."/>
            <person name="Zahonova K."/>
            <person name="Pipaliya S."/>
            <person name="Dacks J."/>
            <person name="Roger A.J."/>
        </authorList>
    </citation>
    <scope>NUCLEOTIDE SEQUENCE</scope>
    <source>
        <strain evidence="8">Busselton2</strain>
    </source>
</reference>
<evidence type="ECO:0000256" key="3">
    <source>
        <dbReference type="ARBA" id="ARBA00022692"/>
    </source>
</evidence>
<comment type="similarity">
    <text evidence="2">Belongs to the RER1 family.</text>
</comment>
<feature type="transmembrane region" description="Helical" evidence="7">
    <location>
        <begin position="121"/>
        <end position="139"/>
    </location>
</feature>
<dbReference type="Pfam" id="PF03248">
    <property type="entry name" value="Rer1"/>
    <property type="match status" value="1"/>
</dbReference>
<protein>
    <submittedName>
        <fullName evidence="8">Protein rer1</fullName>
    </submittedName>
</protein>
<evidence type="ECO:0000256" key="7">
    <source>
        <dbReference type="SAM" id="Phobius"/>
    </source>
</evidence>
<dbReference type="GO" id="GO:0006890">
    <property type="term" value="P:retrograde vesicle-mediated transport, Golgi to endoplasmic reticulum"/>
    <property type="evidence" value="ECO:0007669"/>
    <property type="project" value="TreeGrafter"/>
</dbReference>
<accession>A0AAV7Y8I2</accession>
<keyword evidence="4 7" id="KW-1133">Transmembrane helix</keyword>
<dbReference type="PANTHER" id="PTHR10743">
    <property type="entry name" value="PROTEIN RER1"/>
    <property type="match status" value="1"/>
</dbReference>
<dbReference type="EMBL" id="JANTQA010000070">
    <property type="protein sequence ID" value="KAJ3426128.1"/>
    <property type="molecule type" value="Genomic_DNA"/>
</dbReference>
<feature type="compositionally biased region" description="Polar residues" evidence="6">
    <location>
        <begin position="301"/>
        <end position="318"/>
    </location>
</feature>
<gene>
    <name evidence="8" type="ORF">M0812_28576</name>
</gene>
<sequence length="325" mass="37568">MIKDLVPSDSGFSKVTSTINPLKRKYQQLLDSFVPYTAPRWIFALIIISLYMLRVFVVGKFHVVTYVLGIYLLNSFILFLTPRIDPRDEENTDENKNKPILPTKNNSDFKPFLRKLGEFPFFLKVVKATMIAFLFTFFPFFDLPVYYPVLLVYFVGLFVFSMRKEVSKMIKYKYVPFSFGKKKYSPKKNISTTSQYDLSGFGDEKTETLQDTNENEFRDGDVLQPSINNSTISSSIDIQGSSNLNDFSIQRRIIDSNKREESKIKTDNITLLTTSKQNENNSKNSVDLNLSNQDLLSQNNGDQNNEQSIVQTKQFQNVRKTKKLD</sequence>
<dbReference type="GO" id="GO:0005783">
    <property type="term" value="C:endoplasmic reticulum"/>
    <property type="evidence" value="ECO:0007669"/>
    <property type="project" value="GOC"/>
</dbReference>
<keyword evidence="5 7" id="KW-0472">Membrane</keyword>
<comment type="subcellular location">
    <subcellularLocation>
        <location evidence="1">Membrane</location>
        <topology evidence="1">Multi-pass membrane protein</topology>
    </subcellularLocation>
</comment>
<comment type="caution">
    <text evidence="8">The sequence shown here is derived from an EMBL/GenBank/DDBJ whole genome shotgun (WGS) entry which is preliminary data.</text>
</comment>
<evidence type="ECO:0000256" key="1">
    <source>
        <dbReference type="ARBA" id="ARBA00004141"/>
    </source>
</evidence>
<dbReference type="AlphaFoldDB" id="A0AAV7Y8I2"/>
<evidence type="ECO:0000313" key="9">
    <source>
        <dbReference type="Proteomes" id="UP001146793"/>
    </source>
</evidence>
<feature type="region of interest" description="Disordered" evidence="6">
    <location>
        <begin position="294"/>
        <end position="325"/>
    </location>
</feature>
<feature type="transmembrane region" description="Helical" evidence="7">
    <location>
        <begin position="63"/>
        <end position="81"/>
    </location>
</feature>
<keyword evidence="3 7" id="KW-0812">Transmembrane</keyword>
<dbReference type="PANTHER" id="PTHR10743:SF0">
    <property type="entry name" value="PROTEIN RER1"/>
    <property type="match status" value="1"/>
</dbReference>
<evidence type="ECO:0000313" key="8">
    <source>
        <dbReference type="EMBL" id="KAJ3426128.1"/>
    </source>
</evidence>
<feature type="transmembrane region" description="Helical" evidence="7">
    <location>
        <begin position="145"/>
        <end position="162"/>
    </location>
</feature>
<evidence type="ECO:0000256" key="2">
    <source>
        <dbReference type="ARBA" id="ARBA00006070"/>
    </source>
</evidence>
<evidence type="ECO:0000256" key="4">
    <source>
        <dbReference type="ARBA" id="ARBA00022989"/>
    </source>
</evidence>
<dbReference type="GO" id="GO:0000139">
    <property type="term" value="C:Golgi membrane"/>
    <property type="evidence" value="ECO:0007669"/>
    <property type="project" value="TreeGrafter"/>
</dbReference>
<proteinExistence type="inferred from homology"/>
<evidence type="ECO:0000256" key="6">
    <source>
        <dbReference type="SAM" id="MobiDB-lite"/>
    </source>
</evidence>
<dbReference type="Proteomes" id="UP001146793">
    <property type="component" value="Unassembled WGS sequence"/>
</dbReference>
<organism evidence="8 9">
    <name type="scientific">Anaeramoeba flamelloides</name>
    <dbReference type="NCBI Taxonomy" id="1746091"/>
    <lineage>
        <taxon>Eukaryota</taxon>
        <taxon>Metamonada</taxon>
        <taxon>Anaeramoebidae</taxon>
        <taxon>Anaeramoeba</taxon>
    </lineage>
</organism>
<dbReference type="InterPro" id="IPR004932">
    <property type="entry name" value="Rer1"/>
</dbReference>
<name>A0AAV7Y8I2_9EUKA</name>
<feature type="transmembrane region" description="Helical" evidence="7">
    <location>
        <begin position="33"/>
        <end position="57"/>
    </location>
</feature>